<reference evidence="16 17" key="1">
    <citation type="journal article" date="2009" name="Science">
        <title>Green evolution and dynamic adaptations revealed by genomes of the marine picoeukaryotes Micromonas.</title>
        <authorList>
            <person name="Worden A.Z."/>
            <person name="Lee J.H."/>
            <person name="Mock T."/>
            <person name="Rouze P."/>
            <person name="Simmons M.P."/>
            <person name="Aerts A.L."/>
            <person name="Allen A.E."/>
            <person name="Cuvelier M.L."/>
            <person name="Derelle E."/>
            <person name="Everett M.V."/>
            <person name="Foulon E."/>
            <person name="Grimwood J."/>
            <person name="Gundlach H."/>
            <person name="Henrissat B."/>
            <person name="Napoli C."/>
            <person name="McDonald S.M."/>
            <person name="Parker M.S."/>
            <person name="Rombauts S."/>
            <person name="Salamov A."/>
            <person name="Von Dassow P."/>
            <person name="Badger J.H."/>
            <person name="Coutinho P.M."/>
            <person name="Demir E."/>
            <person name="Dubchak I."/>
            <person name="Gentemann C."/>
            <person name="Eikrem W."/>
            <person name="Gready J.E."/>
            <person name="John U."/>
            <person name="Lanier W."/>
            <person name="Lindquist E.A."/>
            <person name="Lucas S."/>
            <person name="Mayer K.F."/>
            <person name="Moreau H."/>
            <person name="Not F."/>
            <person name="Otillar R."/>
            <person name="Panaud O."/>
            <person name="Pangilinan J."/>
            <person name="Paulsen I."/>
            <person name="Piegu B."/>
            <person name="Poliakov A."/>
            <person name="Robbens S."/>
            <person name="Schmutz J."/>
            <person name="Toulza E."/>
            <person name="Wyss T."/>
            <person name="Zelensky A."/>
            <person name="Zhou K."/>
            <person name="Armbrust E.V."/>
            <person name="Bhattacharya D."/>
            <person name="Goodenough U.W."/>
            <person name="Van de Peer Y."/>
            <person name="Grigoriev I.V."/>
        </authorList>
    </citation>
    <scope>NUCLEOTIDE SEQUENCE [LARGE SCALE GENOMIC DNA]</scope>
    <source>
        <strain evidence="17">RCC299 / NOUM17</strain>
    </source>
</reference>
<keyword evidence="7" id="KW-0492">Microsome</keyword>
<dbReference type="Proteomes" id="UP000002009">
    <property type="component" value="Chromosome 11"/>
</dbReference>
<dbReference type="RefSeq" id="XP_002505344.1">
    <property type="nucleotide sequence ID" value="XM_002505298.1"/>
</dbReference>
<protein>
    <recommendedName>
        <fullName evidence="15">3-oxo-5-alpha-steroid 4-dehydrogenase C-terminal domain-containing protein</fullName>
    </recommendedName>
</protein>
<evidence type="ECO:0000256" key="13">
    <source>
        <dbReference type="SAM" id="MobiDB-lite"/>
    </source>
</evidence>
<evidence type="ECO:0000256" key="4">
    <source>
        <dbReference type="ARBA" id="ARBA00022692"/>
    </source>
</evidence>
<keyword evidence="11" id="KW-0443">Lipid metabolism</keyword>
<comment type="subcellular location">
    <subcellularLocation>
        <location evidence="1">Endoplasmic reticulum membrane</location>
        <topology evidence="1">Multi-pass membrane protein</topology>
    </subcellularLocation>
    <subcellularLocation>
        <location evidence="2">Microsome membrane</location>
    </subcellularLocation>
</comment>
<feature type="transmembrane region" description="Helical" evidence="14">
    <location>
        <begin position="12"/>
        <end position="31"/>
    </location>
</feature>
<dbReference type="AlphaFoldDB" id="C1EEW5"/>
<feature type="compositionally biased region" description="Basic and acidic residues" evidence="13">
    <location>
        <begin position="180"/>
        <end position="190"/>
    </location>
</feature>
<keyword evidence="12 14" id="KW-0472">Membrane</keyword>
<keyword evidence="6" id="KW-0256">Endoplasmic reticulum</keyword>
<evidence type="ECO:0000256" key="3">
    <source>
        <dbReference type="ARBA" id="ARBA00007742"/>
    </source>
</evidence>
<keyword evidence="4 14" id="KW-0812">Transmembrane</keyword>
<evidence type="ECO:0000256" key="10">
    <source>
        <dbReference type="ARBA" id="ARBA00023002"/>
    </source>
</evidence>
<evidence type="ECO:0000256" key="11">
    <source>
        <dbReference type="ARBA" id="ARBA00023098"/>
    </source>
</evidence>
<keyword evidence="10" id="KW-0560">Oxidoreductase</keyword>
<dbReference type="InterPro" id="IPR001104">
    <property type="entry name" value="3-oxo-5_a-steroid_4-DH_C"/>
</dbReference>
<comment type="similarity">
    <text evidence="3">Belongs to the steroid 5-alpha reductase family.</text>
</comment>
<dbReference type="EMBL" id="CP001330">
    <property type="protein sequence ID" value="ACO66602.1"/>
    <property type="molecule type" value="Genomic_DNA"/>
</dbReference>
<keyword evidence="17" id="KW-1185">Reference proteome</keyword>
<organism evidence="16 17">
    <name type="scientific">Micromonas commoda (strain RCC299 / NOUM17 / CCMP2709)</name>
    <name type="common">Picoplanktonic green alga</name>
    <dbReference type="NCBI Taxonomy" id="296587"/>
    <lineage>
        <taxon>Eukaryota</taxon>
        <taxon>Viridiplantae</taxon>
        <taxon>Chlorophyta</taxon>
        <taxon>Mamiellophyceae</taxon>
        <taxon>Mamiellales</taxon>
        <taxon>Mamiellaceae</taxon>
        <taxon>Micromonas</taxon>
    </lineage>
</organism>
<dbReference type="Gene3D" id="1.20.120.1630">
    <property type="match status" value="1"/>
</dbReference>
<feature type="domain" description="3-oxo-5-alpha-steroid 4-dehydrogenase C-terminal" evidence="15">
    <location>
        <begin position="205"/>
        <end position="287"/>
    </location>
</feature>
<evidence type="ECO:0000256" key="5">
    <source>
        <dbReference type="ARBA" id="ARBA00022782"/>
    </source>
</evidence>
<dbReference type="GO" id="GO:0003865">
    <property type="term" value="F:3-oxo-5-alpha-steroid 4-dehydrogenase activity"/>
    <property type="evidence" value="ECO:0007669"/>
    <property type="project" value="TreeGrafter"/>
</dbReference>
<keyword evidence="5" id="KW-0221">Differentiation</keyword>
<evidence type="ECO:0000256" key="7">
    <source>
        <dbReference type="ARBA" id="ARBA00022848"/>
    </source>
</evidence>
<evidence type="ECO:0000256" key="9">
    <source>
        <dbReference type="ARBA" id="ARBA00022989"/>
    </source>
</evidence>
<dbReference type="FunCoup" id="C1EEW5">
    <property type="interactions" value="271"/>
</dbReference>
<evidence type="ECO:0000313" key="17">
    <source>
        <dbReference type="Proteomes" id="UP000002009"/>
    </source>
</evidence>
<dbReference type="GO" id="GO:0030154">
    <property type="term" value="P:cell differentiation"/>
    <property type="evidence" value="ECO:0007669"/>
    <property type="project" value="UniProtKB-KW"/>
</dbReference>
<dbReference type="PANTHER" id="PTHR10556">
    <property type="entry name" value="3-OXO-5-ALPHA-STEROID 4-DEHYDROGENASE"/>
    <property type="match status" value="1"/>
</dbReference>
<evidence type="ECO:0000256" key="14">
    <source>
        <dbReference type="SAM" id="Phobius"/>
    </source>
</evidence>
<evidence type="ECO:0000256" key="12">
    <source>
        <dbReference type="ARBA" id="ARBA00023136"/>
    </source>
</evidence>
<name>C1EEW5_MICCC</name>
<dbReference type="InParanoid" id="C1EEW5"/>
<dbReference type="KEGG" id="mis:MICPUN_62767"/>
<dbReference type="GO" id="GO:0006694">
    <property type="term" value="P:steroid biosynthetic process"/>
    <property type="evidence" value="ECO:0007669"/>
    <property type="project" value="TreeGrafter"/>
</dbReference>
<dbReference type="GO" id="GO:0005789">
    <property type="term" value="C:endoplasmic reticulum membrane"/>
    <property type="evidence" value="ECO:0007669"/>
    <property type="project" value="UniProtKB-SubCell"/>
</dbReference>
<gene>
    <name evidence="16" type="ORF">MICPUN_62767</name>
</gene>
<keyword evidence="8" id="KW-0521">NADP</keyword>
<dbReference type="GeneID" id="8247475"/>
<evidence type="ECO:0000256" key="2">
    <source>
        <dbReference type="ARBA" id="ARBA00004524"/>
    </source>
</evidence>
<proteinExistence type="inferred from homology"/>
<evidence type="ECO:0000313" key="16">
    <source>
        <dbReference type="EMBL" id="ACO66602.1"/>
    </source>
</evidence>
<dbReference type="PANTHER" id="PTHR10556:SF57">
    <property type="entry name" value="3-OXO-5-ALPHA-STEROID 4-DEHYDROGENASE 1"/>
    <property type="match status" value="1"/>
</dbReference>
<dbReference type="InterPro" id="IPR039357">
    <property type="entry name" value="SRD5A/TECR"/>
</dbReference>
<dbReference type="OMA" id="KHEPRQS"/>
<evidence type="ECO:0000256" key="6">
    <source>
        <dbReference type="ARBA" id="ARBA00022824"/>
    </source>
</evidence>
<evidence type="ECO:0000259" key="15">
    <source>
        <dbReference type="Pfam" id="PF02544"/>
    </source>
</evidence>
<sequence>MSAVTQSPAASAWAAAGLAAFPFLFFVSAPYGKLARDGWGAPIDGRLGWFLQELPSPLALIRALMVHHRADDPSSSCGAGGWTADDGAPSMALVAAALWCAHYANRAVRYPLTRRMSPTTFPVVLSAVAFNVVNGTVCGSELARRGCEAFGARNVPGLALMLLGVVINVTADEHLRALRAGKKDGGGEGGRRRRHKMGKDGKSGQQHAMPAGGLFDRCVCPHYLGELIEWCGFAAMTGTASACAFAFWTFANLFPRATAYREWYRERFGGATAVSRLPPRRAMIPFIASS</sequence>
<accession>C1EEW5</accession>
<evidence type="ECO:0000256" key="8">
    <source>
        <dbReference type="ARBA" id="ARBA00022857"/>
    </source>
</evidence>
<dbReference type="PROSITE" id="PS50244">
    <property type="entry name" value="S5A_REDUCTASE"/>
    <property type="match status" value="1"/>
</dbReference>
<evidence type="ECO:0000256" key="1">
    <source>
        <dbReference type="ARBA" id="ARBA00004477"/>
    </source>
</evidence>
<dbReference type="STRING" id="296587.C1EEW5"/>
<feature type="region of interest" description="Disordered" evidence="13">
    <location>
        <begin position="180"/>
        <end position="208"/>
    </location>
</feature>
<dbReference type="eggNOG" id="KOG1638">
    <property type="taxonomic scope" value="Eukaryota"/>
</dbReference>
<keyword evidence="9 14" id="KW-1133">Transmembrane helix</keyword>
<dbReference type="Pfam" id="PF02544">
    <property type="entry name" value="Steroid_dh"/>
    <property type="match status" value="1"/>
</dbReference>
<dbReference type="OrthoDB" id="5788137at2759"/>